<sequence>MRISLACNWKLDLLNQIENDVNIRKDVHDFFGTYDMSFTGSGRPFFLMAKRTKSEVETFIDKVHDLNKKFTWLWNGECLGYYKFDSNEQTKALKELDWLDDMDIEYLTVTDPYLAEFAKFYNPKLKLKVSVIAEVNSLTRALEWGEIIGSKGVLTISIMLNRNFPLLKEIREKVGCDIELLINDCCLNECPYRFFHYTECSHASQSYDQLDGYYNDWATIACQNQKCFNTEQIVMCKWIQPSDLDKYIAIGIDYFKISGRRYGTNWIMNALKAYSNKDSNRNLGEIFNAFSFVSDPLILAGNQFSEFSLRQEKMGTAADNQSIMLSVPDYDACLDGNKLDTFIQNFPHGGERCAENCGVSCFYCHSFANKAYSQPEGGITDSYKKFMLYLFDYLNTGDMFASNEERKVKSPMKEVESNTYIGIPWEPEAEEFLNEVMTIIPNEMKNAARKGIGFTAERTAEKEGSKIVHKELLISIINKLVPQPFKRDYIEFLIEKNIDTKKYMSDDEINYVKSLPFSAKIITQNEEPVENLDESLTGETISFKIDTKEEWENYLNEFFKIYNELPELSPLLKPIAPLLFQYKITDKPEMDYWQIMEEKKVIWGMGEYSKDNIPKVIHKTDFDTIKKVNSGESNPI</sequence>
<evidence type="ECO:0000313" key="1">
    <source>
        <dbReference type="EMBL" id="KKN26202.1"/>
    </source>
</evidence>
<name>A0A0F9PNL3_9ZZZZ</name>
<dbReference type="InterPro" id="IPR051454">
    <property type="entry name" value="RNA/ubiquinone_mod_enzymes"/>
</dbReference>
<accession>A0A0F9PNL3</accession>
<gene>
    <name evidence="1" type="ORF">LCGC14_0877130</name>
</gene>
<dbReference type="AlphaFoldDB" id="A0A0F9PNL3"/>
<dbReference type="Pfam" id="PF01136">
    <property type="entry name" value="Peptidase_U32"/>
    <property type="match status" value="1"/>
</dbReference>
<dbReference type="EMBL" id="LAZR01002739">
    <property type="protein sequence ID" value="KKN26202.1"/>
    <property type="molecule type" value="Genomic_DNA"/>
</dbReference>
<reference evidence="1" key="1">
    <citation type="journal article" date="2015" name="Nature">
        <title>Complex archaea that bridge the gap between prokaryotes and eukaryotes.</title>
        <authorList>
            <person name="Spang A."/>
            <person name="Saw J.H."/>
            <person name="Jorgensen S.L."/>
            <person name="Zaremba-Niedzwiedzka K."/>
            <person name="Martijn J."/>
            <person name="Lind A.E."/>
            <person name="van Eijk R."/>
            <person name="Schleper C."/>
            <person name="Guy L."/>
            <person name="Ettema T.J."/>
        </authorList>
    </citation>
    <scope>NUCLEOTIDE SEQUENCE</scope>
</reference>
<dbReference type="PANTHER" id="PTHR30217">
    <property type="entry name" value="PEPTIDASE U32 FAMILY"/>
    <property type="match status" value="1"/>
</dbReference>
<comment type="caution">
    <text evidence="1">The sequence shown here is derived from an EMBL/GenBank/DDBJ whole genome shotgun (WGS) entry which is preliminary data.</text>
</comment>
<proteinExistence type="predicted"/>
<feature type="non-terminal residue" evidence="1">
    <location>
        <position position="636"/>
    </location>
</feature>
<organism evidence="1">
    <name type="scientific">marine sediment metagenome</name>
    <dbReference type="NCBI Taxonomy" id="412755"/>
    <lineage>
        <taxon>unclassified sequences</taxon>
        <taxon>metagenomes</taxon>
        <taxon>ecological metagenomes</taxon>
    </lineage>
</organism>
<dbReference type="InterPro" id="IPR001539">
    <property type="entry name" value="Peptidase_U32"/>
</dbReference>
<protein>
    <submittedName>
        <fullName evidence="1">Uncharacterized protein</fullName>
    </submittedName>
</protein>
<dbReference type="PANTHER" id="PTHR30217:SF10">
    <property type="entry name" value="23S RRNA 5-HYDROXYCYTIDINE C2501 SYNTHASE"/>
    <property type="match status" value="1"/>
</dbReference>